<dbReference type="OrthoDB" id="6774637at2759"/>
<dbReference type="Proteomes" id="UP000410492">
    <property type="component" value="Unassembled WGS sequence"/>
</dbReference>
<reference evidence="2 3" key="1">
    <citation type="submission" date="2019-01" db="EMBL/GenBank/DDBJ databases">
        <authorList>
            <person name="Sayadi A."/>
        </authorList>
    </citation>
    <scope>NUCLEOTIDE SEQUENCE [LARGE SCALE GENOMIC DNA]</scope>
</reference>
<evidence type="ECO:0000313" key="2">
    <source>
        <dbReference type="EMBL" id="VEN48679.1"/>
    </source>
</evidence>
<feature type="compositionally biased region" description="Acidic residues" evidence="1">
    <location>
        <begin position="144"/>
        <end position="157"/>
    </location>
</feature>
<dbReference type="AlphaFoldDB" id="A0A653CLC6"/>
<evidence type="ECO:0000256" key="1">
    <source>
        <dbReference type="SAM" id="MobiDB-lite"/>
    </source>
</evidence>
<protein>
    <submittedName>
        <fullName evidence="2">Uncharacterized protein</fullName>
    </submittedName>
</protein>
<dbReference type="EMBL" id="CAACVG010008141">
    <property type="protein sequence ID" value="VEN48679.1"/>
    <property type="molecule type" value="Genomic_DNA"/>
</dbReference>
<feature type="region of interest" description="Disordered" evidence="1">
    <location>
        <begin position="105"/>
        <end position="173"/>
    </location>
</feature>
<accession>A0A653CLC6</accession>
<name>A0A653CLC6_CALMS</name>
<keyword evidence="3" id="KW-1185">Reference proteome</keyword>
<evidence type="ECO:0000313" key="3">
    <source>
        <dbReference type="Proteomes" id="UP000410492"/>
    </source>
</evidence>
<organism evidence="2 3">
    <name type="scientific">Callosobruchus maculatus</name>
    <name type="common">Southern cowpea weevil</name>
    <name type="synonym">Pulse bruchid</name>
    <dbReference type="NCBI Taxonomy" id="64391"/>
    <lineage>
        <taxon>Eukaryota</taxon>
        <taxon>Metazoa</taxon>
        <taxon>Ecdysozoa</taxon>
        <taxon>Arthropoda</taxon>
        <taxon>Hexapoda</taxon>
        <taxon>Insecta</taxon>
        <taxon>Pterygota</taxon>
        <taxon>Neoptera</taxon>
        <taxon>Endopterygota</taxon>
        <taxon>Coleoptera</taxon>
        <taxon>Polyphaga</taxon>
        <taxon>Cucujiformia</taxon>
        <taxon>Chrysomeloidea</taxon>
        <taxon>Chrysomelidae</taxon>
        <taxon>Bruchinae</taxon>
        <taxon>Bruchini</taxon>
        <taxon>Callosobruchus</taxon>
    </lineage>
</organism>
<feature type="compositionally biased region" description="Basic and acidic residues" evidence="1">
    <location>
        <begin position="158"/>
        <end position="173"/>
    </location>
</feature>
<proteinExistence type="predicted"/>
<gene>
    <name evidence="2" type="ORF">CALMAC_LOCUS10041</name>
</gene>
<sequence>MATVPSTIVVFTEDKKICSGCNKAVVSVSTVIFLYGVREVIARGDKIYISLTYSPRAKTVKRKFENLPVKYMRAKIYKEDEFKILQSVVKRYKLNLLSGELEDMERNRNESSAPIPESGTKRKKRYLELPPSCENVKNIYSSSSDDDDDDDEEDEDDTAKQIKLTERDKEKEKFGVRSNREISEMQILPKAAAIIRSGMTSFEPKDGFPSPDGINTREFQSEVPHILLVFVSWLIDAKLYAKAENEQTNELATIQGNIILGLFNKSHRKNSFHVGLGLHLYHHIPSKHILDTLSKLGLICSYNDVRQIATSLAKQEIDDNEELYVPKCLEQVTAEK</sequence>